<name>A0A9P6U827_9FUNG</name>
<evidence type="ECO:0000313" key="2">
    <source>
        <dbReference type="EMBL" id="KAG0263194.1"/>
    </source>
</evidence>
<dbReference type="OrthoDB" id="15060at2759"/>
<dbReference type="EMBL" id="JAAAJB010000167">
    <property type="protein sequence ID" value="KAG0263194.1"/>
    <property type="molecule type" value="Genomic_DNA"/>
</dbReference>
<evidence type="ECO:0000313" key="3">
    <source>
        <dbReference type="Proteomes" id="UP000807716"/>
    </source>
</evidence>
<reference evidence="2" key="1">
    <citation type="journal article" date="2020" name="Fungal Divers.">
        <title>Resolving the Mortierellaceae phylogeny through synthesis of multi-gene phylogenetics and phylogenomics.</title>
        <authorList>
            <person name="Vandepol N."/>
            <person name="Liber J."/>
            <person name="Desiro A."/>
            <person name="Na H."/>
            <person name="Kennedy M."/>
            <person name="Barry K."/>
            <person name="Grigoriev I.V."/>
            <person name="Miller A.N."/>
            <person name="O'Donnell K."/>
            <person name="Stajich J.E."/>
            <person name="Bonito G."/>
        </authorList>
    </citation>
    <scope>NUCLEOTIDE SEQUENCE</scope>
    <source>
        <strain evidence="2">BC1065</strain>
    </source>
</reference>
<sequence>MTAAHPKNEHEKHTFAALLKSDEQLAASGLANSPYAKPASEERVQAAKAGLEAKGFKVHLAQDKTEAFNTLKSLIPKGASVNNAHSTTLEEIGFITYLKGETEWDNVHATILAETDMAKQAELRRTKGSTVDYYLTSMAAVTENGEMAHGDLSGSKVGGVAFGAGNVIVIVGSNKIVKDIQEAKKRTQEFALAVESARSRDAYGVPGSALVHYEVVASANPFNPGRIQVVLVKEALGF</sequence>
<protein>
    <recommendedName>
        <fullName evidence="1">LUD domain-containing protein</fullName>
    </recommendedName>
</protein>
<organism evidence="2 3">
    <name type="scientific">Actinomortierella ambigua</name>
    <dbReference type="NCBI Taxonomy" id="1343610"/>
    <lineage>
        <taxon>Eukaryota</taxon>
        <taxon>Fungi</taxon>
        <taxon>Fungi incertae sedis</taxon>
        <taxon>Mucoromycota</taxon>
        <taxon>Mortierellomycotina</taxon>
        <taxon>Mortierellomycetes</taxon>
        <taxon>Mortierellales</taxon>
        <taxon>Mortierellaceae</taxon>
        <taxon>Actinomortierella</taxon>
    </lineage>
</organism>
<dbReference type="PANTHER" id="PTHR36179">
    <property type="entry name" value="LUD_DOM DOMAIN-CONTAINING PROTEIN"/>
    <property type="match status" value="1"/>
</dbReference>
<comment type="caution">
    <text evidence="2">The sequence shown here is derived from an EMBL/GenBank/DDBJ whole genome shotgun (WGS) entry which is preliminary data.</text>
</comment>
<dbReference type="Pfam" id="PF02589">
    <property type="entry name" value="LUD_dom"/>
    <property type="match status" value="1"/>
</dbReference>
<proteinExistence type="predicted"/>
<dbReference type="PANTHER" id="PTHR36179:SF2">
    <property type="entry name" value="LUD DOMAIN-CONTAINING PROTEIN"/>
    <property type="match status" value="1"/>
</dbReference>
<accession>A0A9P6U827</accession>
<keyword evidence="3" id="KW-1185">Reference proteome</keyword>
<feature type="domain" description="LUD" evidence="1">
    <location>
        <begin position="46"/>
        <end position="232"/>
    </location>
</feature>
<gene>
    <name evidence="2" type="ORF">DFQ27_001880</name>
</gene>
<evidence type="ECO:0000259" key="1">
    <source>
        <dbReference type="Pfam" id="PF02589"/>
    </source>
</evidence>
<dbReference type="AlphaFoldDB" id="A0A9P6U827"/>
<dbReference type="Proteomes" id="UP000807716">
    <property type="component" value="Unassembled WGS sequence"/>
</dbReference>
<dbReference type="InterPro" id="IPR003741">
    <property type="entry name" value="LUD_dom"/>
</dbReference>